<dbReference type="InterPro" id="IPR012902">
    <property type="entry name" value="N_methyl_site"/>
</dbReference>
<feature type="transmembrane region" description="Helical" evidence="1">
    <location>
        <begin position="12"/>
        <end position="34"/>
    </location>
</feature>
<dbReference type="AlphaFoldDB" id="A0A517ZHD7"/>
<dbReference type="EMBL" id="CP036276">
    <property type="protein sequence ID" value="QDU41862.1"/>
    <property type="molecule type" value="Genomic_DNA"/>
</dbReference>
<accession>A0A517ZHD7</accession>
<keyword evidence="1" id="KW-1133">Transmembrane helix</keyword>
<keyword evidence="3" id="KW-1185">Reference proteome</keyword>
<dbReference type="RefSeq" id="WP_145373850.1">
    <property type="nucleotide sequence ID" value="NZ_CP036276.1"/>
</dbReference>
<dbReference type="KEGG" id="sdyn:Mal52_03160"/>
<dbReference type="Proteomes" id="UP000319383">
    <property type="component" value="Chromosome"/>
</dbReference>
<sequence length="178" mass="19659">MNRRRGISLIEMIVVIGASSIILMVGAGMLHTLMRSERVATESLVHATNHARLAEQFRDDIHAASNATIEGEPGADYALQITNPNAAEISYSQQGRLLVRKETVATQPPRHEQFQLPADVRIRFAIDESGPQKIADLSWNFADDDTTTNAERAARPPLNPLKIEAVIGKDHRFQEATP</sequence>
<proteinExistence type="predicted"/>
<evidence type="ECO:0008006" key="4">
    <source>
        <dbReference type="Google" id="ProtNLM"/>
    </source>
</evidence>
<evidence type="ECO:0000313" key="2">
    <source>
        <dbReference type="EMBL" id="QDU41862.1"/>
    </source>
</evidence>
<organism evidence="2 3">
    <name type="scientific">Symmachiella dynata</name>
    <dbReference type="NCBI Taxonomy" id="2527995"/>
    <lineage>
        <taxon>Bacteria</taxon>
        <taxon>Pseudomonadati</taxon>
        <taxon>Planctomycetota</taxon>
        <taxon>Planctomycetia</taxon>
        <taxon>Planctomycetales</taxon>
        <taxon>Planctomycetaceae</taxon>
        <taxon>Symmachiella</taxon>
    </lineage>
</organism>
<evidence type="ECO:0000256" key="1">
    <source>
        <dbReference type="SAM" id="Phobius"/>
    </source>
</evidence>
<gene>
    <name evidence="2" type="ORF">Mal52_03160</name>
</gene>
<keyword evidence="1" id="KW-0812">Transmembrane</keyword>
<name>A0A517ZHD7_9PLAN</name>
<evidence type="ECO:0000313" key="3">
    <source>
        <dbReference type="Proteomes" id="UP000319383"/>
    </source>
</evidence>
<protein>
    <recommendedName>
        <fullName evidence="4">Prepilin-type N-terminal cleavage/methylation domain-containing protein</fullName>
    </recommendedName>
</protein>
<dbReference type="PROSITE" id="PS00409">
    <property type="entry name" value="PROKAR_NTER_METHYL"/>
    <property type="match status" value="1"/>
</dbReference>
<reference evidence="2 3" key="1">
    <citation type="submission" date="2019-02" db="EMBL/GenBank/DDBJ databases">
        <title>Deep-cultivation of Planctomycetes and their phenomic and genomic characterization uncovers novel biology.</title>
        <authorList>
            <person name="Wiegand S."/>
            <person name="Jogler M."/>
            <person name="Boedeker C."/>
            <person name="Pinto D."/>
            <person name="Vollmers J."/>
            <person name="Rivas-Marin E."/>
            <person name="Kohn T."/>
            <person name="Peeters S.H."/>
            <person name="Heuer A."/>
            <person name="Rast P."/>
            <person name="Oberbeckmann S."/>
            <person name="Bunk B."/>
            <person name="Jeske O."/>
            <person name="Meyerdierks A."/>
            <person name="Storesund J.E."/>
            <person name="Kallscheuer N."/>
            <person name="Luecker S."/>
            <person name="Lage O.M."/>
            <person name="Pohl T."/>
            <person name="Merkel B.J."/>
            <person name="Hornburger P."/>
            <person name="Mueller R.-W."/>
            <person name="Bruemmer F."/>
            <person name="Labrenz M."/>
            <person name="Spormann A.M."/>
            <person name="Op den Camp H."/>
            <person name="Overmann J."/>
            <person name="Amann R."/>
            <person name="Jetten M.S.M."/>
            <person name="Mascher T."/>
            <person name="Medema M.H."/>
            <person name="Devos D.P."/>
            <person name="Kaster A.-K."/>
            <person name="Ovreas L."/>
            <person name="Rohde M."/>
            <person name="Galperin M.Y."/>
            <person name="Jogler C."/>
        </authorList>
    </citation>
    <scope>NUCLEOTIDE SEQUENCE [LARGE SCALE GENOMIC DNA]</scope>
    <source>
        <strain evidence="2 3">Mal52</strain>
    </source>
</reference>
<keyword evidence="1" id="KW-0472">Membrane</keyword>